<reference evidence="4 5" key="1">
    <citation type="journal article" date="2010" name="Stand. Genomic Sci.">
        <title>Complete genome sequence of Segniliparus rotundus type strain (CDC 1076).</title>
        <authorList>
            <person name="Sikorski J."/>
            <person name="Lapidus A."/>
            <person name="Copeland A."/>
            <person name="Misra M."/>
            <person name="Glavina Del Rio T."/>
            <person name="Nolan M."/>
            <person name="Lucas S."/>
            <person name="Chen F."/>
            <person name="Tice H."/>
            <person name="Cheng J.F."/>
            <person name="Jando M."/>
            <person name="Schneider S."/>
            <person name="Bruce D."/>
            <person name="Goodwin L."/>
            <person name="Pitluck S."/>
            <person name="Liolios K."/>
            <person name="Mikhailova N."/>
            <person name="Pati A."/>
            <person name="Ivanova N."/>
            <person name="Mavromatis K."/>
            <person name="Chen A."/>
            <person name="Palaniappan K."/>
            <person name="Chertkov O."/>
            <person name="Land M."/>
            <person name="Hauser L."/>
            <person name="Chang Y.J."/>
            <person name="Jeffries C.D."/>
            <person name="Brettin T."/>
            <person name="Detter J.C."/>
            <person name="Han C."/>
            <person name="Rohde M."/>
            <person name="Goker M."/>
            <person name="Bristow J."/>
            <person name="Eisen J.A."/>
            <person name="Markowitz V."/>
            <person name="Hugenholtz P."/>
            <person name="Kyrpides N.C."/>
            <person name="Klenk H.P."/>
        </authorList>
    </citation>
    <scope>NUCLEOTIDE SEQUENCE [LARGE SCALE GENOMIC DNA]</scope>
    <source>
        <strain evidence="5">ATCC BAA-972 / CDC 1076 / CIP 108378 / DSM 44985 / JCM 13578</strain>
    </source>
</reference>
<evidence type="ECO:0000256" key="1">
    <source>
        <dbReference type="ARBA" id="ARBA00022630"/>
    </source>
</evidence>
<dbReference type="InterPro" id="IPR013785">
    <property type="entry name" value="Aldolase_TIM"/>
</dbReference>
<dbReference type="eggNOG" id="COG1902">
    <property type="taxonomic scope" value="Bacteria"/>
</dbReference>
<sequence>MASDPLAQPLTLPCGQVLPNRLMKSALSETLGDRDGAPTPALLSLYERWGGGGYGLVVTGNIMVDSRHRGEPGNVVVEDDRHLAGLSRWAKAFQNRAEAPLWGQINHPGRQAMNFANKTRPVAPSAVKANIPMIASTPRELRGEEIEDILDRYATTAAVLEAAGFHGVQLHAAHGYLITQFLSPLANKRTDEWGGDPQRRQRFLIEAVRRVRSRVSPSFGVGVKLNSADFQRGGFSEEESREVVRALSSESLDLIEISGGNYESPAMVGQAKTAAASTVAREAYFLEYAKTVREHAGSVPLAVTGGFRSKAAMAEAVSSGAVDVVGLGRPAVSEPEAGNALLTGGAQRLGSYGARAGLRPLVGKVTDLKQLDSVLDLQWHTQQLRRIGEGKEPKLSQSWWETIVTMMLTLGPKAFQVRRGR</sequence>
<dbReference type="OrthoDB" id="3169239at2"/>
<dbReference type="GO" id="GO:0010181">
    <property type="term" value="F:FMN binding"/>
    <property type="evidence" value="ECO:0007669"/>
    <property type="project" value="InterPro"/>
</dbReference>
<evidence type="ECO:0000256" key="2">
    <source>
        <dbReference type="ARBA" id="ARBA00023002"/>
    </source>
</evidence>
<dbReference type="Gene3D" id="3.20.20.70">
    <property type="entry name" value="Aldolase class I"/>
    <property type="match status" value="1"/>
</dbReference>
<dbReference type="RefSeq" id="WP_013139847.1">
    <property type="nucleotide sequence ID" value="NC_014168.1"/>
</dbReference>
<organism evidence="4 5">
    <name type="scientific">Segniliparus rotundus (strain ATCC BAA-972 / CDC 1076 / CIP 108378 / DSM 44985 / JCM 13578)</name>
    <dbReference type="NCBI Taxonomy" id="640132"/>
    <lineage>
        <taxon>Bacteria</taxon>
        <taxon>Bacillati</taxon>
        <taxon>Actinomycetota</taxon>
        <taxon>Actinomycetes</taxon>
        <taxon>Mycobacteriales</taxon>
        <taxon>Segniliparaceae</taxon>
        <taxon>Segniliparus</taxon>
    </lineage>
</organism>
<dbReference type="GO" id="GO:0016491">
    <property type="term" value="F:oxidoreductase activity"/>
    <property type="evidence" value="ECO:0007669"/>
    <property type="project" value="UniProtKB-KW"/>
</dbReference>
<dbReference type="PANTHER" id="PTHR43656">
    <property type="entry name" value="BINDING OXIDOREDUCTASE, PUTATIVE (AFU_ORTHOLOGUE AFUA_2G08260)-RELATED"/>
    <property type="match status" value="1"/>
</dbReference>
<evidence type="ECO:0000259" key="3">
    <source>
        <dbReference type="Pfam" id="PF00724"/>
    </source>
</evidence>
<dbReference type="PANTHER" id="PTHR43656:SF2">
    <property type="entry name" value="BINDING OXIDOREDUCTASE, PUTATIVE (AFU_ORTHOLOGUE AFUA_2G08260)-RELATED"/>
    <property type="match status" value="1"/>
</dbReference>
<accession>D6ZEC4</accession>
<dbReference type="Pfam" id="PF00724">
    <property type="entry name" value="Oxidored_FMN"/>
    <property type="match status" value="1"/>
</dbReference>
<proteinExistence type="predicted"/>
<gene>
    <name evidence="4" type="ordered locus">Srot_2972</name>
</gene>
<evidence type="ECO:0000313" key="5">
    <source>
        <dbReference type="Proteomes" id="UP000002247"/>
    </source>
</evidence>
<keyword evidence="5" id="KW-1185">Reference proteome</keyword>
<dbReference type="InterPro" id="IPR001155">
    <property type="entry name" value="OxRdtase_FMN_N"/>
</dbReference>
<feature type="domain" description="NADH:flavin oxidoreductase/NADH oxidase N-terminal" evidence="3">
    <location>
        <begin position="8"/>
        <end position="336"/>
    </location>
</feature>
<dbReference type="STRING" id="640132.Srot_2972"/>
<dbReference type="CDD" id="cd04733">
    <property type="entry name" value="OYE_like_2_FMN"/>
    <property type="match status" value="1"/>
</dbReference>
<name>D6ZEC4_SEGRD</name>
<keyword evidence="1" id="KW-0285">Flavoprotein</keyword>
<dbReference type="EMBL" id="CP001958">
    <property type="protein sequence ID" value="ADG99400.1"/>
    <property type="molecule type" value="Genomic_DNA"/>
</dbReference>
<dbReference type="HOGENOM" id="CLU_012153_6_2_11"/>
<dbReference type="AlphaFoldDB" id="D6ZEC4"/>
<protein>
    <submittedName>
        <fullName evidence="4">NADH:flavin oxidoreductase/NADH oxidase</fullName>
    </submittedName>
</protein>
<dbReference type="SUPFAM" id="SSF51395">
    <property type="entry name" value="FMN-linked oxidoreductases"/>
    <property type="match status" value="1"/>
</dbReference>
<evidence type="ECO:0000313" key="4">
    <source>
        <dbReference type="EMBL" id="ADG99400.1"/>
    </source>
</evidence>
<dbReference type="KEGG" id="srt:Srot_2972"/>
<dbReference type="Proteomes" id="UP000002247">
    <property type="component" value="Chromosome"/>
</dbReference>
<dbReference type="InterPro" id="IPR051799">
    <property type="entry name" value="NADH_flavin_oxidoreductase"/>
</dbReference>
<keyword evidence="2" id="KW-0560">Oxidoreductase</keyword>